<proteinExistence type="inferred from homology"/>
<keyword evidence="3" id="KW-0238">DNA-binding</keyword>
<evidence type="ECO:0000256" key="1">
    <source>
        <dbReference type="ARBA" id="ARBA00009437"/>
    </source>
</evidence>
<comment type="caution">
    <text evidence="6">The sequence shown here is derived from an EMBL/GenBank/DDBJ whole genome shotgun (WGS) entry which is preliminary data.</text>
</comment>
<organism evidence="6 7">
    <name type="scientific">Methylophaga thiooxydans</name>
    <dbReference type="NCBI Taxonomy" id="392484"/>
    <lineage>
        <taxon>Bacteria</taxon>
        <taxon>Pseudomonadati</taxon>
        <taxon>Pseudomonadota</taxon>
        <taxon>Gammaproteobacteria</taxon>
        <taxon>Thiotrichales</taxon>
        <taxon>Piscirickettsiaceae</taxon>
        <taxon>Methylophaga</taxon>
    </lineage>
</organism>
<dbReference type="PROSITE" id="PS50931">
    <property type="entry name" value="HTH_LYSR"/>
    <property type="match status" value="1"/>
</dbReference>
<dbReference type="Proteomes" id="UP000029999">
    <property type="component" value="Unassembled WGS sequence"/>
</dbReference>
<dbReference type="InterPro" id="IPR005119">
    <property type="entry name" value="LysR_subst-bd"/>
</dbReference>
<dbReference type="SUPFAM" id="SSF53850">
    <property type="entry name" value="Periplasmic binding protein-like II"/>
    <property type="match status" value="1"/>
</dbReference>
<dbReference type="Pfam" id="PF03466">
    <property type="entry name" value="LysR_substrate"/>
    <property type="match status" value="1"/>
</dbReference>
<dbReference type="GO" id="GO:0003700">
    <property type="term" value="F:DNA-binding transcription factor activity"/>
    <property type="evidence" value="ECO:0007669"/>
    <property type="project" value="InterPro"/>
</dbReference>
<dbReference type="Pfam" id="PF00126">
    <property type="entry name" value="HTH_1"/>
    <property type="match status" value="1"/>
</dbReference>
<sequence length="294" mass="33266">MELRHLRYFCAVAELEHFHKAAERLCITQPALSNQIKQLENELSTKLFHRVGRGVRLSESGEIVLSTAKKILNEVTHLQQTVNELESGSRGSLNVGVLQSINTLYCRQLVTAFDKLHPNINLNLLELANKDIEAGLIQGNLDVGIGFILNKNYNPGLNFELLFKEDWKLITSQKNAEFSSGILNSSSHPLKMVLFPHGFETRAIVENYISSNQIKTNNITELNKISLILDLVENGNSFSILPELFAKIHTNGQIRMHDLVPKLPQRNIGLFFPTQRYTKRSVSNFCSLVREIMS</sequence>
<dbReference type="PRINTS" id="PR00039">
    <property type="entry name" value="HTHLYSR"/>
</dbReference>
<dbReference type="Gene3D" id="3.40.190.290">
    <property type="match status" value="1"/>
</dbReference>
<dbReference type="EMBL" id="JRQD01000002">
    <property type="protein sequence ID" value="KGM07577.1"/>
    <property type="molecule type" value="Genomic_DNA"/>
</dbReference>
<keyword evidence="2" id="KW-0805">Transcription regulation</keyword>
<dbReference type="InterPro" id="IPR036388">
    <property type="entry name" value="WH-like_DNA-bd_sf"/>
</dbReference>
<evidence type="ECO:0000259" key="5">
    <source>
        <dbReference type="PROSITE" id="PS50931"/>
    </source>
</evidence>
<dbReference type="AlphaFoldDB" id="A0A0A0BIR2"/>
<protein>
    <submittedName>
        <fullName evidence="6">LysR family transcriptional regulator YnfL</fullName>
    </submittedName>
</protein>
<comment type="similarity">
    <text evidence="1">Belongs to the LysR transcriptional regulatory family.</text>
</comment>
<dbReference type="STRING" id="392484.LP43_1192"/>
<evidence type="ECO:0000256" key="2">
    <source>
        <dbReference type="ARBA" id="ARBA00023015"/>
    </source>
</evidence>
<evidence type="ECO:0000256" key="3">
    <source>
        <dbReference type="ARBA" id="ARBA00023125"/>
    </source>
</evidence>
<evidence type="ECO:0000256" key="4">
    <source>
        <dbReference type="ARBA" id="ARBA00023163"/>
    </source>
</evidence>
<dbReference type="InterPro" id="IPR050950">
    <property type="entry name" value="HTH-type_LysR_regulators"/>
</dbReference>
<dbReference type="RefSeq" id="WP_036313008.1">
    <property type="nucleotide sequence ID" value="NZ_JRQD01000002.1"/>
</dbReference>
<dbReference type="InterPro" id="IPR000847">
    <property type="entry name" value="LysR_HTH_N"/>
</dbReference>
<evidence type="ECO:0000313" key="6">
    <source>
        <dbReference type="EMBL" id="KGM07577.1"/>
    </source>
</evidence>
<dbReference type="SUPFAM" id="SSF46785">
    <property type="entry name" value="Winged helix' DNA-binding domain"/>
    <property type="match status" value="1"/>
</dbReference>
<evidence type="ECO:0000313" key="7">
    <source>
        <dbReference type="Proteomes" id="UP000029999"/>
    </source>
</evidence>
<dbReference type="InterPro" id="IPR036390">
    <property type="entry name" value="WH_DNA-bd_sf"/>
</dbReference>
<dbReference type="FunFam" id="1.10.10.10:FF:000001">
    <property type="entry name" value="LysR family transcriptional regulator"/>
    <property type="match status" value="1"/>
</dbReference>
<gene>
    <name evidence="6" type="ORF">LP43_1192</name>
</gene>
<feature type="domain" description="HTH lysR-type" evidence="5">
    <location>
        <begin position="1"/>
        <end position="58"/>
    </location>
</feature>
<keyword evidence="4" id="KW-0804">Transcription</keyword>
<accession>A0A0A0BIR2</accession>
<dbReference type="GO" id="GO:0003677">
    <property type="term" value="F:DNA binding"/>
    <property type="evidence" value="ECO:0007669"/>
    <property type="project" value="UniProtKB-KW"/>
</dbReference>
<reference evidence="6 7" key="1">
    <citation type="submission" date="2014-09" db="EMBL/GenBank/DDBJ databases">
        <authorList>
            <person name="Grob C."/>
            <person name="Taubert M."/>
            <person name="Howat A.M."/>
            <person name="Burns O.J."/>
            <person name="Dixon J.L."/>
            <person name="Chen Y."/>
            <person name="Murrell J.C."/>
        </authorList>
    </citation>
    <scope>NUCLEOTIDE SEQUENCE [LARGE SCALE GENOMIC DNA]</scope>
    <source>
        <strain evidence="6">L4</strain>
    </source>
</reference>
<dbReference type="PANTHER" id="PTHR30419:SF8">
    <property type="entry name" value="NITROGEN ASSIMILATION TRANSCRIPTIONAL ACTIVATOR-RELATED"/>
    <property type="match status" value="1"/>
</dbReference>
<dbReference type="CDD" id="cd05466">
    <property type="entry name" value="PBP2_LTTR_substrate"/>
    <property type="match status" value="1"/>
</dbReference>
<dbReference type="Gene3D" id="1.10.10.10">
    <property type="entry name" value="Winged helix-like DNA-binding domain superfamily/Winged helix DNA-binding domain"/>
    <property type="match status" value="1"/>
</dbReference>
<dbReference type="PANTHER" id="PTHR30419">
    <property type="entry name" value="HTH-TYPE TRANSCRIPTIONAL REGULATOR YBHD"/>
    <property type="match status" value="1"/>
</dbReference>
<name>A0A0A0BIR2_9GAMM</name>
<dbReference type="GO" id="GO:0005829">
    <property type="term" value="C:cytosol"/>
    <property type="evidence" value="ECO:0007669"/>
    <property type="project" value="TreeGrafter"/>
</dbReference>